<keyword evidence="2" id="KW-1185">Reference proteome</keyword>
<feature type="chain" id="PRO_5038712866" evidence="1">
    <location>
        <begin position="25"/>
        <end position="110"/>
    </location>
</feature>
<reference evidence="3" key="1">
    <citation type="submission" date="2025-08" db="UniProtKB">
        <authorList>
            <consortium name="RefSeq"/>
        </authorList>
    </citation>
    <scope>IDENTIFICATION</scope>
    <source>
        <tissue evidence="3">Whole organism</tissue>
    </source>
</reference>
<protein>
    <submittedName>
        <fullName evidence="3">Uncharacterized protein LOC113212519 isoform X2</fullName>
    </submittedName>
</protein>
<evidence type="ECO:0000313" key="3">
    <source>
        <dbReference type="RefSeq" id="XP_052132033.1"/>
    </source>
</evidence>
<name>A0A9C6XAF4_FRAOC</name>
<accession>A0A9C6XAF4</accession>
<sequence>MATTATRMAACAALLLAIASVALCSSSSDSSHQNTDGLLLEKLRRLPNPQDLAEKARDMAKSAREMAQQHITERVADLKDKVEAARGAAASIQSGGVQLPSSVTSMANNS</sequence>
<dbReference type="AlphaFoldDB" id="A0A9C6XAF4"/>
<keyword evidence="1" id="KW-0732">Signal</keyword>
<dbReference type="Proteomes" id="UP000504606">
    <property type="component" value="Unplaced"/>
</dbReference>
<feature type="signal peptide" evidence="1">
    <location>
        <begin position="1"/>
        <end position="24"/>
    </location>
</feature>
<dbReference type="GeneID" id="113212519"/>
<dbReference type="RefSeq" id="XP_052132033.1">
    <property type="nucleotide sequence ID" value="XM_052276073.1"/>
</dbReference>
<gene>
    <name evidence="3" type="primary">LOC113212519</name>
</gene>
<proteinExistence type="predicted"/>
<evidence type="ECO:0000256" key="1">
    <source>
        <dbReference type="SAM" id="SignalP"/>
    </source>
</evidence>
<evidence type="ECO:0000313" key="2">
    <source>
        <dbReference type="Proteomes" id="UP000504606"/>
    </source>
</evidence>
<organism evidence="2 3">
    <name type="scientific">Frankliniella occidentalis</name>
    <name type="common">Western flower thrips</name>
    <name type="synonym">Euthrips occidentalis</name>
    <dbReference type="NCBI Taxonomy" id="133901"/>
    <lineage>
        <taxon>Eukaryota</taxon>
        <taxon>Metazoa</taxon>
        <taxon>Ecdysozoa</taxon>
        <taxon>Arthropoda</taxon>
        <taxon>Hexapoda</taxon>
        <taxon>Insecta</taxon>
        <taxon>Pterygota</taxon>
        <taxon>Neoptera</taxon>
        <taxon>Paraneoptera</taxon>
        <taxon>Thysanoptera</taxon>
        <taxon>Terebrantia</taxon>
        <taxon>Thripoidea</taxon>
        <taxon>Thripidae</taxon>
        <taxon>Frankliniella</taxon>
    </lineage>
</organism>